<evidence type="ECO:0000256" key="4">
    <source>
        <dbReference type="ARBA" id="ARBA00022989"/>
    </source>
</evidence>
<keyword evidence="3 7" id="KW-0812">Transmembrane</keyword>
<reference evidence="8" key="1">
    <citation type="journal article" date="2020" name="J Insects Food Feed">
        <title>The yellow mealworm (Tenebrio molitor) genome: a resource for the emerging insects as food and feed industry.</title>
        <authorList>
            <person name="Eriksson T."/>
            <person name="Andere A."/>
            <person name="Kelstrup H."/>
            <person name="Emery V."/>
            <person name="Picard C."/>
        </authorList>
    </citation>
    <scope>NUCLEOTIDE SEQUENCE</scope>
    <source>
        <strain evidence="8">Stoneville</strain>
        <tissue evidence="8">Whole head</tissue>
    </source>
</reference>
<comment type="subcellular location">
    <subcellularLocation>
        <location evidence="1">Membrane</location>
        <topology evidence="1">Multi-pass membrane protein</topology>
    </subcellularLocation>
</comment>
<dbReference type="Proteomes" id="UP000719412">
    <property type="component" value="Unassembled WGS sequence"/>
</dbReference>
<evidence type="ECO:0000256" key="6">
    <source>
        <dbReference type="SAM" id="MobiDB-lite"/>
    </source>
</evidence>
<keyword evidence="9" id="KW-1185">Reference proteome</keyword>
<feature type="region of interest" description="Disordered" evidence="6">
    <location>
        <begin position="245"/>
        <end position="267"/>
    </location>
</feature>
<evidence type="ECO:0000256" key="5">
    <source>
        <dbReference type="ARBA" id="ARBA00023136"/>
    </source>
</evidence>
<feature type="transmembrane region" description="Helical" evidence="7">
    <location>
        <begin position="121"/>
        <end position="138"/>
    </location>
</feature>
<evidence type="ECO:0000313" key="8">
    <source>
        <dbReference type="EMBL" id="KAH0812234.1"/>
    </source>
</evidence>
<dbReference type="EMBL" id="JABDTM020026207">
    <property type="protein sequence ID" value="KAH0812234.1"/>
    <property type="molecule type" value="Genomic_DNA"/>
</dbReference>
<evidence type="ECO:0000256" key="7">
    <source>
        <dbReference type="SAM" id="Phobius"/>
    </source>
</evidence>
<evidence type="ECO:0000313" key="9">
    <source>
        <dbReference type="Proteomes" id="UP000719412"/>
    </source>
</evidence>
<reference evidence="8" key="2">
    <citation type="submission" date="2021-08" db="EMBL/GenBank/DDBJ databases">
        <authorList>
            <person name="Eriksson T."/>
        </authorList>
    </citation>
    <scope>NUCLEOTIDE SEQUENCE</scope>
    <source>
        <strain evidence="8">Stoneville</strain>
        <tissue evidence="8">Whole head</tissue>
    </source>
</reference>
<feature type="transmembrane region" description="Helical" evidence="7">
    <location>
        <begin position="28"/>
        <end position="49"/>
    </location>
</feature>
<dbReference type="InterPro" id="IPR002549">
    <property type="entry name" value="AI-2E-like"/>
</dbReference>
<comment type="caution">
    <text evidence="8">The sequence shown here is derived from an EMBL/GenBank/DDBJ whole genome shotgun (WGS) entry which is preliminary data.</text>
</comment>
<feature type="transmembrane region" description="Helical" evidence="7">
    <location>
        <begin position="144"/>
        <end position="162"/>
    </location>
</feature>
<evidence type="ECO:0000256" key="2">
    <source>
        <dbReference type="ARBA" id="ARBA00009773"/>
    </source>
</evidence>
<dbReference type="GO" id="GO:0016020">
    <property type="term" value="C:membrane"/>
    <property type="evidence" value="ECO:0007669"/>
    <property type="project" value="UniProtKB-SubCell"/>
</dbReference>
<evidence type="ECO:0000256" key="1">
    <source>
        <dbReference type="ARBA" id="ARBA00004141"/>
    </source>
</evidence>
<protein>
    <submittedName>
        <fullName evidence="8">Uncharacterized protein</fullName>
    </submittedName>
</protein>
<gene>
    <name evidence="8" type="ORF">GEV33_010558</name>
</gene>
<sequence>MDHRSPLESIFGIIGGLPQGHDKPVKHALYNAVALLLLFLCCAATWALFMILEPFVKPLIWALLVGSVLHPLKRSLRDKFQTWFESLEVSHTPIVLGVVLLPINIVNDLSDFIGDQLLKRIKFIISVCVAIPVILLIYNYTPKLVVTMVLIGYICLIFLMWKPENNTKFHYISIGIWLLLSCCLAHQFGTFQLPAFILLQVIFFGGFVSEVYDIHSELNAGGHSITFLESLSLAFHDKASDVDISEESEENKESIEQITENSEVTSSATSQEKLLEHIELFEPLKGWKVNDYTRTLQPIESAHFKENTLSHPNLSVKFCPVAYHLRSEMGAYVFISMIVIPLLSILTSLK</sequence>
<feature type="transmembrane region" description="Helical" evidence="7">
    <location>
        <begin position="169"/>
        <end position="189"/>
    </location>
</feature>
<accession>A0A8J6HCF4</accession>
<dbReference type="AlphaFoldDB" id="A0A8J6HCF4"/>
<dbReference type="PANTHER" id="PTHR21716:SF4">
    <property type="entry name" value="TRANSMEMBRANE PROTEIN 245"/>
    <property type="match status" value="1"/>
</dbReference>
<organism evidence="8 9">
    <name type="scientific">Tenebrio molitor</name>
    <name type="common">Yellow mealworm beetle</name>
    <dbReference type="NCBI Taxonomy" id="7067"/>
    <lineage>
        <taxon>Eukaryota</taxon>
        <taxon>Metazoa</taxon>
        <taxon>Ecdysozoa</taxon>
        <taxon>Arthropoda</taxon>
        <taxon>Hexapoda</taxon>
        <taxon>Insecta</taxon>
        <taxon>Pterygota</taxon>
        <taxon>Neoptera</taxon>
        <taxon>Endopterygota</taxon>
        <taxon>Coleoptera</taxon>
        <taxon>Polyphaga</taxon>
        <taxon>Cucujiformia</taxon>
        <taxon>Tenebrionidae</taxon>
        <taxon>Tenebrio</taxon>
    </lineage>
</organism>
<name>A0A8J6HCF4_TENMO</name>
<comment type="similarity">
    <text evidence="2">Belongs to the autoinducer-2 exporter (AI-2E) (TC 2.A.86) family.</text>
</comment>
<feature type="transmembrane region" description="Helical" evidence="7">
    <location>
        <begin position="55"/>
        <end position="72"/>
    </location>
</feature>
<proteinExistence type="inferred from homology"/>
<dbReference type="PANTHER" id="PTHR21716">
    <property type="entry name" value="TRANSMEMBRANE PROTEIN"/>
    <property type="match status" value="1"/>
</dbReference>
<feature type="transmembrane region" description="Helical" evidence="7">
    <location>
        <begin position="331"/>
        <end position="349"/>
    </location>
</feature>
<evidence type="ECO:0000256" key="3">
    <source>
        <dbReference type="ARBA" id="ARBA00022692"/>
    </source>
</evidence>
<keyword evidence="4 7" id="KW-1133">Transmembrane helix</keyword>
<keyword evidence="5 7" id="KW-0472">Membrane</keyword>